<protein>
    <submittedName>
        <fullName evidence="2">Phosphodiesterase, MJ0936 family protein</fullName>
    </submittedName>
</protein>
<name>M0LLM5_9EURY</name>
<feature type="domain" description="Calcineurin-like phosphoesterase" evidence="1">
    <location>
        <begin position="4"/>
        <end position="81"/>
    </location>
</feature>
<organism evidence="2 3">
    <name type="scientific">Halobiforma nitratireducens JCM 10879</name>
    <dbReference type="NCBI Taxonomy" id="1227454"/>
    <lineage>
        <taxon>Archaea</taxon>
        <taxon>Methanobacteriati</taxon>
        <taxon>Methanobacteriota</taxon>
        <taxon>Stenosarchaea group</taxon>
        <taxon>Halobacteria</taxon>
        <taxon>Halobacteriales</taxon>
        <taxon>Natrialbaceae</taxon>
        <taxon>Halobiforma</taxon>
    </lineage>
</organism>
<evidence type="ECO:0000259" key="1">
    <source>
        <dbReference type="Pfam" id="PF12850"/>
    </source>
</evidence>
<dbReference type="EMBL" id="AOMA01000142">
    <property type="protein sequence ID" value="EMA33359.1"/>
    <property type="molecule type" value="Genomic_DNA"/>
</dbReference>
<dbReference type="InterPro" id="IPR024654">
    <property type="entry name" value="Calcineurin-like_PHP_lpxH"/>
</dbReference>
<accession>M0LLM5</accession>
<dbReference type="SUPFAM" id="SSF56300">
    <property type="entry name" value="Metallo-dependent phosphatases"/>
    <property type="match status" value="1"/>
</dbReference>
<reference evidence="2 3" key="1">
    <citation type="journal article" date="2014" name="PLoS Genet.">
        <title>Phylogenetically driven sequencing of extremely halophilic archaea reveals strategies for static and dynamic osmo-response.</title>
        <authorList>
            <person name="Becker E.A."/>
            <person name="Seitzer P.M."/>
            <person name="Tritt A."/>
            <person name="Larsen D."/>
            <person name="Krusor M."/>
            <person name="Yao A.I."/>
            <person name="Wu D."/>
            <person name="Madern D."/>
            <person name="Eisen J.A."/>
            <person name="Darling A.E."/>
            <person name="Facciotti M.T."/>
        </authorList>
    </citation>
    <scope>NUCLEOTIDE SEQUENCE [LARGE SCALE GENOMIC DNA]</scope>
    <source>
        <strain evidence="2 3">JCM 10879</strain>
    </source>
</reference>
<dbReference type="Proteomes" id="UP000011607">
    <property type="component" value="Unassembled WGS sequence"/>
</dbReference>
<dbReference type="InterPro" id="IPR029052">
    <property type="entry name" value="Metallo-depent_PP-like"/>
</dbReference>
<comment type="caution">
    <text evidence="2">The sequence shown here is derived from an EMBL/GenBank/DDBJ whole genome shotgun (WGS) entry which is preliminary data.</text>
</comment>
<sequence>MIEVVTFVVTHGTGSPDGWRDRVLETARSEADTGVDPIVAAGHTHGRVDETVAGVRVLNPGSETGASPAERATMYVATVEDGEYEVVLLTA</sequence>
<evidence type="ECO:0000313" key="2">
    <source>
        <dbReference type="EMBL" id="EMA33359.1"/>
    </source>
</evidence>
<evidence type="ECO:0000313" key="3">
    <source>
        <dbReference type="Proteomes" id="UP000011607"/>
    </source>
</evidence>
<proteinExistence type="predicted"/>
<dbReference type="Gene3D" id="3.60.21.10">
    <property type="match status" value="1"/>
</dbReference>
<dbReference type="Pfam" id="PF12850">
    <property type="entry name" value="Metallophos_2"/>
    <property type="match status" value="1"/>
</dbReference>
<dbReference type="AlphaFoldDB" id="M0LLM5"/>
<dbReference type="STRING" id="1227454.C446_14054"/>
<gene>
    <name evidence="2" type="ORF">C446_14054</name>
</gene>
<keyword evidence="3" id="KW-1185">Reference proteome</keyword>
<dbReference type="eggNOG" id="arCOG01141">
    <property type="taxonomic scope" value="Archaea"/>
</dbReference>